<dbReference type="GeneID" id="64704314"/>
<dbReference type="Proteomes" id="UP000823399">
    <property type="component" value="Unassembled WGS sequence"/>
</dbReference>
<dbReference type="OrthoDB" id="2675957at2759"/>
<evidence type="ECO:0000313" key="2">
    <source>
        <dbReference type="Proteomes" id="UP000823399"/>
    </source>
</evidence>
<proteinExistence type="predicted"/>
<comment type="caution">
    <text evidence="1">The sequence shown here is derived from an EMBL/GenBank/DDBJ whole genome shotgun (WGS) entry which is preliminary data.</text>
</comment>
<name>A0A9P7EZ98_9AGAM</name>
<dbReference type="EMBL" id="JABBWM010000065">
    <property type="protein sequence ID" value="KAG2097507.1"/>
    <property type="molecule type" value="Genomic_DNA"/>
</dbReference>
<reference evidence="1" key="1">
    <citation type="journal article" date="2020" name="New Phytol.">
        <title>Comparative genomics reveals dynamic genome evolution in host specialist ectomycorrhizal fungi.</title>
        <authorList>
            <person name="Lofgren L.A."/>
            <person name="Nguyen N.H."/>
            <person name="Vilgalys R."/>
            <person name="Ruytinx J."/>
            <person name="Liao H.L."/>
            <person name="Branco S."/>
            <person name="Kuo A."/>
            <person name="LaButti K."/>
            <person name="Lipzen A."/>
            <person name="Andreopoulos W."/>
            <person name="Pangilinan J."/>
            <person name="Riley R."/>
            <person name="Hundley H."/>
            <person name="Na H."/>
            <person name="Barry K."/>
            <person name="Grigoriev I.V."/>
            <person name="Stajich J.E."/>
            <person name="Kennedy P.G."/>
        </authorList>
    </citation>
    <scope>NUCLEOTIDE SEQUENCE</scope>
    <source>
        <strain evidence="1">FC423</strain>
    </source>
</reference>
<dbReference type="AlphaFoldDB" id="A0A9P7EZ98"/>
<dbReference type="RefSeq" id="XP_041288541.1">
    <property type="nucleotide sequence ID" value="XM_041442055.1"/>
</dbReference>
<sequence length="162" mass="18853">MVEDWERDKSLLNPYINVKNDLIEAQVRTQLIDDEKSAAASGNAHPHETTPSRFIILALMLEESQRCVKLDLANRFLAKDSQRVTLQQWRMVLQHQIERLHSIQSVYMVGIESWLAEVVNESLEEPEDINLWFPSSLSRICRTEMCRNDITDIEAKLRESQC</sequence>
<protein>
    <submittedName>
        <fullName evidence="1">Uncharacterized protein</fullName>
    </submittedName>
</protein>
<keyword evidence="2" id="KW-1185">Reference proteome</keyword>
<gene>
    <name evidence="1" type="ORF">F5147DRAFT_777955</name>
</gene>
<organism evidence="1 2">
    <name type="scientific">Suillus discolor</name>
    <dbReference type="NCBI Taxonomy" id="1912936"/>
    <lineage>
        <taxon>Eukaryota</taxon>
        <taxon>Fungi</taxon>
        <taxon>Dikarya</taxon>
        <taxon>Basidiomycota</taxon>
        <taxon>Agaricomycotina</taxon>
        <taxon>Agaricomycetes</taxon>
        <taxon>Agaricomycetidae</taxon>
        <taxon>Boletales</taxon>
        <taxon>Suillineae</taxon>
        <taxon>Suillaceae</taxon>
        <taxon>Suillus</taxon>
    </lineage>
</organism>
<evidence type="ECO:0000313" key="1">
    <source>
        <dbReference type="EMBL" id="KAG2097507.1"/>
    </source>
</evidence>
<accession>A0A9P7EZ98</accession>